<dbReference type="Proteomes" id="UP001199206">
    <property type="component" value="Unassembled WGS sequence"/>
</dbReference>
<keyword evidence="3" id="KW-1185">Reference proteome</keyword>
<proteinExistence type="predicted"/>
<reference evidence="2 3" key="1">
    <citation type="submission" date="2021-10" db="EMBL/GenBank/DDBJ databases">
        <title>Genome sequencing of Xanthomonas strains from NCPPB.</title>
        <authorList>
            <person name="Hussein R."/>
            <person name="Harrison J."/>
            <person name="Studholme D.J."/>
            <person name="Vicente J."/>
            <person name="Grant M."/>
        </authorList>
    </citation>
    <scope>NUCLEOTIDE SEQUENCE [LARGE SCALE GENOMIC DNA]</scope>
    <source>
        <strain evidence="2 3">NCPPB 101</strain>
    </source>
</reference>
<dbReference type="RefSeq" id="WP_228325628.1">
    <property type="nucleotide sequence ID" value="NZ_CAWQPJ010000001.1"/>
</dbReference>
<protein>
    <recommendedName>
        <fullName evidence="1">EcoEI R protein C-terminal domain-containing protein</fullName>
    </recommendedName>
</protein>
<dbReference type="EMBL" id="JAJGQJ010000001">
    <property type="protein sequence ID" value="MCC4618743.1"/>
    <property type="molecule type" value="Genomic_DNA"/>
</dbReference>
<comment type="caution">
    <text evidence="2">The sequence shown here is derived from an EMBL/GenBank/DDBJ whole genome shotgun (WGS) entry which is preliminary data.</text>
</comment>
<name>A0ABS8H9I9_9XANT</name>
<dbReference type="InterPro" id="IPR013670">
    <property type="entry name" value="EcoEI_R_C_dom"/>
</dbReference>
<sequence length="118" mass="13200">MGYDNERLDDMRRLIDAPHSDIFDVLAYVRFTLAPLSRTQRMQSAMSTGLSGHESEMRSFLDYVLGNYARNGTGELASSRIGDVLRIRYGGVNAAKRMLGSVADIRNAFVGIQAHLFR</sequence>
<evidence type="ECO:0000313" key="2">
    <source>
        <dbReference type="EMBL" id="MCC4618743.1"/>
    </source>
</evidence>
<evidence type="ECO:0000313" key="3">
    <source>
        <dbReference type="Proteomes" id="UP001199206"/>
    </source>
</evidence>
<gene>
    <name evidence="2" type="ORF">LL965_01110</name>
</gene>
<accession>A0ABS8H9I9</accession>
<dbReference type="Pfam" id="PF08463">
    <property type="entry name" value="EcoEI_R_C"/>
    <property type="match status" value="1"/>
</dbReference>
<feature type="domain" description="EcoEI R protein C-terminal" evidence="1">
    <location>
        <begin position="2"/>
        <end position="116"/>
    </location>
</feature>
<evidence type="ECO:0000259" key="1">
    <source>
        <dbReference type="Pfam" id="PF08463"/>
    </source>
</evidence>
<organism evidence="2 3">
    <name type="scientific">Xanthomonas cassavae CFBP 4642</name>
    <dbReference type="NCBI Taxonomy" id="1219375"/>
    <lineage>
        <taxon>Bacteria</taxon>
        <taxon>Pseudomonadati</taxon>
        <taxon>Pseudomonadota</taxon>
        <taxon>Gammaproteobacteria</taxon>
        <taxon>Lysobacterales</taxon>
        <taxon>Lysobacteraceae</taxon>
        <taxon>Xanthomonas</taxon>
    </lineage>
</organism>